<comment type="caution">
    <text evidence="1">The sequence shown here is derived from an EMBL/GenBank/DDBJ whole genome shotgun (WGS) entry which is preliminary data.</text>
</comment>
<accession>A0ACC2TG55</accession>
<dbReference type="Proteomes" id="UP001165960">
    <property type="component" value="Unassembled WGS sequence"/>
</dbReference>
<gene>
    <name evidence="1" type="primary">OXR1_1</name>
    <name evidence="1" type="ORF">DSO57_1014767</name>
</gene>
<dbReference type="EMBL" id="QTSX02002897">
    <property type="protein sequence ID" value="KAJ9073582.1"/>
    <property type="molecule type" value="Genomic_DNA"/>
</dbReference>
<reference evidence="1" key="1">
    <citation type="submission" date="2022-04" db="EMBL/GenBank/DDBJ databases">
        <title>Genome of the entomopathogenic fungus Entomophthora muscae.</title>
        <authorList>
            <person name="Elya C."/>
            <person name="Lovett B.R."/>
            <person name="Lee E."/>
            <person name="Macias A.M."/>
            <person name="Hajek A.E."/>
            <person name="De Bivort B.L."/>
            <person name="Kasson M.T."/>
            <person name="De Fine Licht H.H."/>
            <person name="Stajich J.E."/>
        </authorList>
    </citation>
    <scope>NUCLEOTIDE SEQUENCE</scope>
    <source>
        <strain evidence="1">Berkeley</strain>
    </source>
</reference>
<evidence type="ECO:0000313" key="2">
    <source>
        <dbReference type="Proteomes" id="UP001165960"/>
    </source>
</evidence>
<name>A0ACC2TG55_9FUNG</name>
<protein>
    <submittedName>
        <fullName evidence="1">Oxidation resistance protein 1, variant 2</fullName>
    </submittedName>
</protein>
<proteinExistence type="predicted"/>
<organism evidence="1 2">
    <name type="scientific">Entomophthora muscae</name>
    <dbReference type="NCBI Taxonomy" id="34485"/>
    <lineage>
        <taxon>Eukaryota</taxon>
        <taxon>Fungi</taxon>
        <taxon>Fungi incertae sedis</taxon>
        <taxon>Zoopagomycota</taxon>
        <taxon>Entomophthoromycotina</taxon>
        <taxon>Entomophthoromycetes</taxon>
        <taxon>Entomophthorales</taxon>
        <taxon>Entomophthoraceae</taxon>
        <taxon>Entomophthora</taxon>
    </lineage>
</organism>
<sequence>MNVTRPFMHHSFSSSSKDHISRHSPLNHFPIHIDWRSFFHSPPTTGLNIDEAWCNTFSLSRHLYPPFSKLNKKATSGLNQNKHILSKKHSRNLSLNITTYYPSNALSSSFSGQYTFPELHQNRTYKIIEMDLYKGRVFLESQKNTTSSTPTAGDPSQFRSASLPVYSNSQKPHFNRPSLDMPTIRLEGRDCDSTALTVSIADKLSHHLPSRYRLAKSWNLLYNIDQHGLSMSTMFRRCKDQGPCIIAIRDSENQVFGAYISDPLEPSPSYYGSGESFLWRADNNSDDNTQITKYEWSGLNRYIILCEPEYISIGGGDGKYGLWLDNEFDQGISQTCSTFYNQPLAGPQEEFQCIEFEVWGIGS</sequence>
<evidence type="ECO:0000313" key="1">
    <source>
        <dbReference type="EMBL" id="KAJ9073582.1"/>
    </source>
</evidence>
<keyword evidence="2" id="KW-1185">Reference proteome</keyword>